<protein>
    <submittedName>
        <fullName evidence="3">ParB/RepB/Spo0J family partition protein</fullName>
    </submittedName>
</protein>
<evidence type="ECO:0000313" key="3">
    <source>
        <dbReference type="EMBL" id="SEG89666.1"/>
    </source>
</evidence>
<evidence type="ECO:0000259" key="2">
    <source>
        <dbReference type="Pfam" id="PF02195"/>
    </source>
</evidence>
<feature type="compositionally biased region" description="Basic residues" evidence="1">
    <location>
        <begin position="7"/>
        <end position="16"/>
    </location>
</feature>
<name>A0A1H6DY36_9GAMM</name>
<dbReference type="EMBL" id="FNVQ01000015">
    <property type="protein sequence ID" value="SEG89666.1"/>
    <property type="molecule type" value="Genomic_DNA"/>
</dbReference>
<feature type="region of interest" description="Disordered" evidence="1">
    <location>
        <begin position="1"/>
        <end position="22"/>
    </location>
</feature>
<reference evidence="3 4" key="1">
    <citation type="submission" date="2016-10" db="EMBL/GenBank/DDBJ databases">
        <authorList>
            <person name="de Groot N.N."/>
        </authorList>
    </citation>
    <scope>NUCLEOTIDE SEQUENCE [LARGE SCALE GENOMIC DNA]</scope>
    <source>
        <strain evidence="3 4">DSM 22012</strain>
    </source>
</reference>
<proteinExistence type="predicted"/>
<dbReference type="Gene3D" id="3.90.1530.30">
    <property type="match status" value="1"/>
</dbReference>
<organism evidence="3 4">
    <name type="scientific">Marinobacterium lutimaris</name>
    <dbReference type="NCBI Taxonomy" id="568106"/>
    <lineage>
        <taxon>Bacteria</taxon>
        <taxon>Pseudomonadati</taxon>
        <taxon>Pseudomonadota</taxon>
        <taxon>Gammaproteobacteria</taxon>
        <taxon>Oceanospirillales</taxon>
        <taxon>Oceanospirillaceae</taxon>
        <taxon>Marinobacterium</taxon>
    </lineage>
</organism>
<sequence>MALIKNGKSHSPKKTQRGVGIDSGLSSAFQGAGKALTTNKRVISLPLAKIDPNPKNSRKLLIPLQEMQQALAVGQSGGLVYVDEDGDLNFPDSSELEEQAIDLVLSTPREKEFFDKIRALAISIYNHKEVLSPVEVSPNGDRYELNVGHRRWYASSLISPILGSSEIHAIIKDGGSLSASLRRWDENDKRDDLKLTERLANVSLIMGEYEEEYGKAPRQVDLVRLLGLTRPMASFYYKVLASGLSSDELEMIDDYQLNDLRTVAEICRLDNADHRMSALDIYVNKGTVAARNFVNHRLNSLEESPRNNAVTPPSAPAKPKVKKVAPTDRAVRSLVSIFKGAAPEILEGLDENTQDPGVILEFILNKLEESAHQSDDS</sequence>
<dbReference type="RefSeq" id="WP_104006033.1">
    <property type="nucleotide sequence ID" value="NZ_FNVQ01000015.1"/>
</dbReference>
<feature type="domain" description="ParB-like N-terminal" evidence="2">
    <location>
        <begin position="107"/>
        <end position="173"/>
    </location>
</feature>
<feature type="region of interest" description="Disordered" evidence="1">
    <location>
        <begin position="303"/>
        <end position="323"/>
    </location>
</feature>
<evidence type="ECO:0000256" key="1">
    <source>
        <dbReference type="SAM" id="MobiDB-lite"/>
    </source>
</evidence>
<keyword evidence="4" id="KW-1185">Reference proteome</keyword>
<evidence type="ECO:0000313" key="4">
    <source>
        <dbReference type="Proteomes" id="UP000236745"/>
    </source>
</evidence>
<dbReference type="AlphaFoldDB" id="A0A1H6DY36"/>
<dbReference type="OrthoDB" id="9796891at2"/>
<dbReference type="Pfam" id="PF02195">
    <property type="entry name" value="ParB_N"/>
    <property type="match status" value="1"/>
</dbReference>
<accession>A0A1H6DY36</accession>
<gene>
    <name evidence="3" type="ORF">SAMN05444390_1155</name>
</gene>
<dbReference type="InterPro" id="IPR036086">
    <property type="entry name" value="ParB/Sulfiredoxin_sf"/>
</dbReference>
<dbReference type="SUPFAM" id="SSF110849">
    <property type="entry name" value="ParB/Sulfiredoxin"/>
    <property type="match status" value="1"/>
</dbReference>
<dbReference type="InterPro" id="IPR003115">
    <property type="entry name" value="ParB_N"/>
</dbReference>
<dbReference type="Proteomes" id="UP000236745">
    <property type="component" value="Unassembled WGS sequence"/>
</dbReference>